<dbReference type="EMBL" id="FZOG01000001">
    <property type="protein sequence ID" value="SNR84295.1"/>
    <property type="molecule type" value="Genomic_DNA"/>
</dbReference>
<keyword evidence="3" id="KW-1185">Reference proteome</keyword>
<evidence type="ECO:0000256" key="1">
    <source>
        <dbReference type="SAM" id="Phobius"/>
    </source>
</evidence>
<accession>A0A238ZLL6</accession>
<evidence type="ECO:0008006" key="4">
    <source>
        <dbReference type="Google" id="ProtNLM"/>
    </source>
</evidence>
<evidence type="ECO:0000313" key="3">
    <source>
        <dbReference type="Proteomes" id="UP000242915"/>
    </source>
</evidence>
<dbReference type="AlphaFoldDB" id="A0A238ZLL6"/>
<keyword evidence="1" id="KW-1133">Transmembrane helix</keyword>
<dbReference type="Proteomes" id="UP000242915">
    <property type="component" value="Unassembled WGS sequence"/>
</dbReference>
<protein>
    <recommendedName>
        <fullName evidence="4">Zinc-ribbon domain-containing protein</fullName>
    </recommendedName>
</protein>
<keyword evidence="1" id="KW-0812">Transmembrane</keyword>
<proteinExistence type="predicted"/>
<sequence>MAHTCKDCGTAVAATDKKCPACGAELAAKPKLLPIAAFMLIVILVIQAYMDKPENKEPAATEPAKAASQ</sequence>
<feature type="transmembrane region" description="Helical" evidence="1">
    <location>
        <begin position="32"/>
        <end position="50"/>
    </location>
</feature>
<gene>
    <name evidence="2" type="ORF">SAMN05216255_0528</name>
</gene>
<name>A0A238ZLL6_9PSED</name>
<dbReference type="RefSeq" id="WP_089358703.1">
    <property type="nucleotide sequence ID" value="NZ_FZOG01000001.1"/>
</dbReference>
<evidence type="ECO:0000313" key="2">
    <source>
        <dbReference type="EMBL" id="SNR84295.1"/>
    </source>
</evidence>
<organism evidence="2 3">
    <name type="scientific">Pseudomonas segetis</name>
    <dbReference type="NCBI Taxonomy" id="298908"/>
    <lineage>
        <taxon>Bacteria</taxon>
        <taxon>Pseudomonadati</taxon>
        <taxon>Pseudomonadota</taxon>
        <taxon>Gammaproteobacteria</taxon>
        <taxon>Pseudomonadales</taxon>
        <taxon>Pseudomonadaceae</taxon>
        <taxon>Pseudomonas</taxon>
    </lineage>
</organism>
<reference evidence="3" key="1">
    <citation type="submission" date="2017-06" db="EMBL/GenBank/DDBJ databases">
        <authorList>
            <person name="Varghese N."/>
            <person name="Submissions S."/>
        </authorList>
    </citation>
    <scope>NUCLEOTIDE SEQUENCE [LARGE SCALE GENOMIC DNA]</scope>
    <source>
        <strain evidence="3">CIP 108523</strain>
    </source>
</reference>
<keyword evidence="1" id="KW-0472">Membrane</keyword>